<dbReference type="GO" id="GO:0005524">
    <property type="term" value="F:ATP binding"/>
    <property type="evidence" value="ECO:0007669"/>
    <property type="project" value="UniProtKB-UniRule"/>
</dbReference>
<sequence length="1134" mass="128474">MTLKEIFPSINDHHSPLSTIPQDDGTLGVPNDQIIESNDQIIESNYQIIDEEKLRADIKSLSDDLKLKRQSYPDNIFDQLFYDTFRRRDMSVSIDDIRSEFFSQLDSVHCLLGIKNDYELDDILCPDQIRDTLVRYMIKTLEFNIFDIIFLWNLKVTINSIYESYQELKSADQSVKAIFEEEKPKFRNMTLNMESCVSDILKILRLDNGDDNILREQYKKLKGLLSLFCEVTISLLELVKHISIKCDEQLKNLEGQSKSLITKLAKYSTAGVAAAAAGGLTLGGGIYVHLDLQSTISRLTGTLKQLRDLHDKLKDWSFHGQSCLNRDYEEIHRKKREAKIRKEIKRGIREANEEDPFELFIADVHSRYRTEAHDDVIARFNERFILSLGSCENCLVVDDELNVLPISAGKNVKPLQLKSSEESMSDKQIELKEFKASLADTQPIGLLVATAKTLDQGKAIHTFIEAISEKKLRSTVTLTAARGRGKSAALGIAIAAAVAFGYSNIFVTSPSPENLKTLFEFIFKGFDALEYEEHLDYDIIQSTNPDFNKAIYIQPQDANVLGQAELLIIDEAAAIPLPLVKNLIGPYLVFMASTINGYEGTGRSLSLKLIQQLREQSKGFVGQENHAEPDDGMVIINRNGKNKKNTLTSFNGALTGGRVLREIKLEEPIRYGSNDPVERWLNKLLCLDATIVSKNIQGCPHPQQCELYWVNRDTLFSFHPVSELFLQRMMALYVASHYKNSPNDLQLLSDAPAHHLFVLLPPIKGDNSLPDPLCVVQFQDDDFASLSGARIVRIATHPDYMKMGYGSRCLELLNSFYQGEFSTLKENEDYAEETMVRVNDSELENADLHKDEIKIRDPHKMPPLLLKLSEKRPVLLHYLGVSYGLTPLLNKFWKRSGFIPLYLRQTPNELTGEHTCVMLKALKSDGLFPSVLSLSIMETADAGYKNANHNEQNILDSQFSVYDLKRLESYSNNMLDYHVIMDLVPAIAYLYFEKRFSINVVLSGVQCSILLGIGLQKKSIDDLEKELTLPSAQVLALFMKIIRKFSAYFRSLEISEIQKEIPHETTVVKKKVATTSIDSIEKSINITSPQINNDTAWDPVSKSLNEDLDEAGDEAMKQIREKQRELIDSLDLSK</sequence>
<comment type="catalytic activity">
    <reaction evidence="8">
        <text>a cytidine in tRNA + acetyl-CoA + ATP + H2O = an N(4)-acetylcytidine in tRNA + ADP + phosphate + CoA + H(+)</text>
        <dbReference type="Rhea" id="RHEA:53876"/>
        <dbReference type="Rhea" id="RHEA-COMP:13670"/>
        <dbReference type="Rhea" id="RHEA-COMP:13671"/>
        <dbReference type="ChEBI" id="CHEBI:15377"/>
        <dbReference type="ChEBI" id="CHEBI:15378"/>
        <dbReference type="ChEBI" id="CHEBI:30616"/>
        <dbReference type="ChEBI" id="CHEBI:43474"/>
        <dbReference type="ChEBI" id="CHEBI:57287"/>
        <dbReference type="ChEBI" id="CHEBI:57288"/>
        <dbReference type="ChEBI" id="CHEBI:74900"/>
        <dbReference type="ChEBI" id="CHEBI:82748"/>
        <dbReference type="ChEBI" id="CHEBI:456216"/>
    </reaction>
</comment>
<feature type="binding site" evidence="8">
    <location>
        <begin position="483"/>
        <end position="492"/>
    </location>
    <ligand>
        <name>ATP</name>
        <dbReference type="ChEBI" id="CHEBI:30616"/>
    </ligand>
</feature>
<keyword evidence="6 8" id="KW-0067">ATP-binding</keyword>
<feature type="domain" description="TcmA/NAT10 helicase" evidence="9">
    <location>
        <begin position="478"/>
        <end position="688"/>
    </location>
</feature>
<evidence type="ECO:0000256" key="1">
    <source>
        <dbReference type="ARBA" id="ARBA00004604"/>
    </source>
</evidence>
<gene>
    <name evidence="8" type="primary">NAT10</name>
    <name evidence="12" type="ORF">RFULGI_LOCUS585</name>
</gene>
<evidence type="ECO:0000256" key="7">
    <source>
        <dbReference type="ARBA" id="ARBA00023315"/>
    </source>
</evidence>
<evidence type="ECO:0000313" key="12">
    <source>
        <dbReference type="EMBL" id="CAG8458720.1"/>
    </source>
</evidence>
<keyword evidence="3 8" id="KW-0808">Transferase</keyword>
<dbReference type="InterPro" id="IPR033688">
    <property type="entry name" value="NAT10"/>
</dbReference>
<dbReference type="InterPro" id="IPR027992">
    <property type="entry name" value="tRNA_bind_dom"/>
</dbReference>
<feature type="domain" description="Possible tRNA binding" evidence="11">
    <location>
        <begin position="928"/>
        <end position="1134"/>
    </location>
</feature>
<keyword evidence="4 8" id="KW-0819">tRNA processing</keyword>
<proteinExistence type="inferred from homology"/>
<dbReference type="HAMAP" id="MF_03211">
    <property type="entry name" value="RNA_acetyltr_Nat10"/>
    <property type="match status" value="1"/>
</dbReference>
<keyword evidence="13" id="KW-1185">Reference proteome</keyword>
<dbReference type="EMBL" id="CAJVPZ010000248">
    <property type="protein sequence ID" value="CAG8458720.1"/>
    <property type="molecule type" value="Genomic_DNA"/>
</dbReference>
<evidence type="ECO:0000256" key="4">
    <source>
        <dbReference type="ARBA" id="ARBA00022694"/>
    </source>
</evidence>
<evidence type="ECO:0000256" key="5">
    <source>
        <dbReference type="ARBA" id="ARBA00022741"/>
    </source>
</evidence>
<dbReference type="Pfam" id="PF13718">
    <property type="entry name" value="GNAT_acetyltr_2"/>
    <property type="match status" value="1"/>
</dbReference>
<comment type="similarity">
    <text evidence="8">Belongs to the RNA cytidine acetyltransferase family. NAT10 subfamily.</text>
</comment>
<comment type="subcellular location">
    <subcellularLocation>
        <location evidence="1 8">Nucleus</location>
        <location evidence="1 8">Nucleolus</location>
    </subcellularLocation>
</comment>
<dbReference type="InterPro" id="IPR007807">
    <property type="entry name" value="TcmA/NAT10_helicase"/>
</dbReference>
<dbReference type="InterPro" id="IPR000182">
    <property type="entry name" value="GNAT_dom"/>
</dbReference>
<dbReference type="Gene3D" id="3.40.50.300">
    <property type="entry name" value="P-loop containing nucleotide triphosphate hydrolases"/>
    <property type="match status" value="1"/>
</dbReference>
<organism evidence="12 13">
    <name type="scientific">Racocetra fulgida</name>
    <dbReference type="NCBI Taxonomy" id="60492"/>
    <lineage>
        <taxon>Eukaryota</taxon>
        <taxon>Fungi</taxon>
        <taxon>Fungi incertae sedis</taxon>
        <taxon>Mucoromycota</taxon>
        <taxon>Glomeromycotina</taxon>
        <taxon>Glomeromycetes</taxon>
        <taxon>Diversisporales</taxon>
        <taxon>Gigasporaceae</taxon>
        <taxon>Racocetra</taxon>
    </lineage>
</organism>
<feature type="binding site" evidence="8">
    <location>
        <position position="670"/>
    </location>
    <ligand>
        <name>ATP</name>
        <dbReference type="ChEBI" id="CHEBI:30616"/>
    </ligand>
</feature>
<comment type="subunit">
    <text evidence="8">Interacts with TAN1.</text>
</comment>
<keyword evidence="5 8" id="KW-0547">Nucleotide-binding</keyword>
<evidence type="ECO:0000259" key="10">
    <source>
        <dbReference type="Pfam" id="PF13718"/>
    </source>
</evidence>
<reference evidence="12" key="1">
    <citation type="submission" date="2021-06" db="EMBL/GenBank/DDBJ databases">
        <authorList>
            <person name="Kallberg Y."/>
            <person name="Tangrot J."/>
            <person name="Rosling A."/>
        </authorList>
    </citation>
    <scope>NUCLEOTIDE SEQUENCE</scope>
    <source>
        <strain evidence="12">IN212</strain>
    </source>
</reference>
<name>A0A9N8VSS8_9GLOM</name>
<dbReference type="GO" id="GO:0000049">
    <property type="term" value="F:tRNA binding"/>
    <property type="evidence" value="ECO:0007669"/>
    <property type="project" value="TreeGrafter"/>
</dbReference>
<dbReference type="Pfam" id="PF05127">
    <property type="entry name" value="NAT10_TcmA_helicase"/>
    <property type="match status" value="1"/>
</dbReference>
<dbReference type="Pfam" id="PF13725">
    <property type="entry name" value="tRNA_bind_2"/>
    <property type="match status" value="1"/>
</dbReference>
<comment type="catalytic activity">
    <reaction evidence="8">
        <text>a cytidine in 18S rRNA + acetyl-CoA + ATP + H2O = an N(4)-acetylcytidine in 18S rRNA + ADP + phosphate + CoA + H(+)</text>
        <dbReference type="Rhea" id="RHEA:51424"/>
        <dbReference type="Rhea" id="RHEA-COMP:13575"/>
        <dbReference type="Rhea" id="RHEA-COMP:13576"/>
        <dbReference type="ChEBI" id="CHEBI:15377"/>
        <dbReference type="ChEBI" id="CHEBI:15378"/>
        <dbReference type="ChEBI" id="CHEBI:30616"/>
        <dbReference type="ChEBI" id="CHEBI:43474"/>
        <dbReference type="ChEBI" id="CHEBI:57287"/>
        <dbReference type="ChEBI" id="CHEBI:57288"/>
        <dbReference type="ChEBI" id="CHEBI:74900"/>
        <dbReference type="ChEBI" id="CHEBI:82748"/>
        <dbReference type="ChEBI" id="CHEBI:456216"/>
    </reaction>
</comment>
<evidence type="ECO:0000256" key="6">
    <source>
        <dbReference type="ARBA" id="ARBA00022840"/>
    </source>
</evidence>
<keyword evidence="8" id="KW-0539">Nucleus</keyword>
<feature type="domain" description="N-acetyltransferase" evidence="10">
    <location>
        <begin position="777"/>
        <end position="923"/>
    </location>
</feature>
<dbReference type="Proteomes" id="UP000789396">
    <property type="component" value="Unassembled WGS sequence"/>
</dbReference>
<accession>A0A9N8VSS8</accession>
<dbReference type="GO" id="GO:0030686">
    <property type="term" value="C:90S preribosome"/>
    <property type="evidence" value="ECO:0007669"/>
    <property type="project" value="TreeGrafter"/>
</dbReference>
<dbReference type="GO" id="GO:0051391">
    <property type="term" value="P:tRNA acetylation"/>
    <property type="evidence" value="ECO:0007669"/>
    <property type="project" value="UniProtKB-UniRule"/>
</dbReference>
<evidence type="ECO:0000259" key="11">
    <source>
        <dbReference type="Pfam" id="PF13725"/>
    </source>
</evidence>
<keyword evidence="7 8" id="KW-0012">Acyltransferase</keyword>
<dbReference type="Gene3D" id="3.40.630.30">
    <property type="match status" value="1"/>
</dbReference>
<dbReference type="EC" id="2.3.1.-" evidence="8"/>
<evidence type="ECO:0000256" key="3">
    <source>
        <dbReference type="ARBA" id="ARBA00022679"/>
    </source>
</evidence>
<dbReference type="GO" id="GO:0005730">
    <property type="term" value="C:nucleolus"/>
    <property type="evidence" value="ECO:0007669"/>
    <property type="project" value="UniProtKB-SubCell"/>
</dbReference>
<comment type="function">
    <text evidence="8">RNA cytidine acetyltransferase with specificity toward both 18S rRNA and tRNAs. Catalyzes the formation of N(4)-acetylcytidine (ac4C) in 18S rRNA. Required for early nucleolar cleavages of precursor rRNA at sites A0, A1 and A2 during 18S rRNA synthesis. Catalyzes the formation of ac4C in serine and leucine tRNAs. Requires the tRNA-binding adapter protein TAN1 for full tRNA acetyltransferase activity but not for 18S rRNA acetylation.</text>
</comment>
<comment type="caution">
    <text evidence="12">The sequence shown here is derived from an EMBL/GenBank/DDBJ whole genome shotgun (WGS) entry which is preliminary data.</text>
</comment>
<evidence type="ECO:0000256" key="8">
    <source>
        <dbReference type="HAMAP-Rule" id="MF_03211"/>
    </source>
</evidence>
<evidence type="ECO:0000259" key="9">
    <source>
        <dbReference type="Pfam" id="PF05127"/>
    </source>
</evidence>
<dbReference type="PANTHER" id="PTHR10925:SF5">
    <property type="entry name" value="RNA CYTIDINE ACETYLTRANSFERASE"/>
    <property type="match status" value="1"/>
</dbReference>
<dbReference type="InterPro" id="IPR027417">
    <property type="entry name" value="P-loop_NTPase"/>
</dbReference>
<dbReference type="GO" id="GO:1990883">
    <property type="term" value="F:18S rRNA cytidine N-acetyltransferase activity"/>
    <property type="evidence" value="ECO:0007669"/>
    <property type="project" value="TreeGrafter"/>
</dbReference>
<evidence type="ECO:0000313" key="13">
    <source>
        <dbReference type="Proteomes" id="UP000789396"/>
    </source>
</evidence>
<feature type="binding site" evidence="8">
    <location>
        <position position="895"/>
    </location>
    <ligand>
        <name>acetyl-CoA</name>
        <dbReference type="ChEBI" id="CHEBI:57288"/>
    </ligand>
</feature>
<keyword evidence="2 8" id="KW-0698">rRNA processing</keyword>
<feature type="binding site" evidence="8">
    <location>
        <begin position="794"/>
        <end position="796"/>
    </location>
    <ligand>
        <name>acetyl-CoA</name>
        <dbReference type="ChEBI" id="CHEBI:57288"/>
    </ligand>
</feature>
<dbReference type="AlphaFoldDB" id="A0A9N8VSS8"/>
<dbReference type="InterPro" id="IPR032672">
    <property type="entry name" value="TmcA/NAT10/Kre33"/>
</dbReference>
<dbReference type="PANTHER" id="PTHR10925">
    <property type="entry name" value="N-ACETYLTRANSFERASE 10"/>
    <property type="match status" value="1"/>
</dbReference>
<dbReference type="OrthoDB" id="10067491at2759"/>
<feature type="binding site" evidence="8">
    <location>
        <begin position="801"/>
        <end position="807"/>
    </location>
    <ligand>
        <name>acetyl-CoA</name>
        <dbReference type="ChEBI" id="CHEBI:57288"/>
    </ligand>
</feature>
<dbReference type="GO" id="GO:1904812">
    <property type="term" value="P:rRNA acetylation involved in maturation of SSU-rRNA"/>
    <property type="evidence" value="ECO:0007669"/>
    <property type="project" value="InterPro"/>
</dbReference>
<protein>
    <recommendedName>
        <fullName evidence="8">RNA cytidine acetyltransferase</fullName>
        <ecNumber evidence="8">2.3.1.-</ecNumber>
    </recommendedName>
    <alternativeName>
        <fullName evidence="8">18S rRNA cytosine acetyltransferase</fullName>
    </alternativeName>
</protein>
<evidence type="ECO:0000256" key="2">
    <source>
        <dbReference type="ARBA" id="ARBA00022552"/>
    </source>
</evidence>